<evidence type="ECO:0000256" key="8">
    <source>
        <dbReference type="SAM" id="MobiDB-lite"/>
    </source>
</evidence>
<dbReference type="Gene3D" id="1.20.1640.10">
    <property type="entry name" value="Multidrug efflux transporter AcrB transmembrane domain"/>
    <property type="match status" value="2"/>
</dbReference>
<feature type="transmembrane region" description="Helical" evidence="9">
    <location>
        <begin position="473"/>
        <end position="494"/>
    </location>
</feature>
<dbReference type="PRINTS" id="PR00702">
    <property type="entry name" value="ACRIFLAVINRP"/>
</dbReference>
<feature type="transmembrane region" description="Helical" evidence="9">
    <location>
        <begin position="887"/>
        <end position="907"/>
    </location>
</feature>
<feature type="transmembrane region" description="Helical" evidence="9">
    <location>
        <begin position="81"/>
        <end position="97"/>
    </location>
</feature>
<keyword evidence="4" id="KW-1003">Cell membrane</keyword>
<dbReference type="Gene3D" id="3.30.2090.10">
    <property type="entry name" value="Multidrug efflux transporter AcrB TolC docking domain, DN and DC subdomains"/>
    <property type="match status" value="2"/>
</dbReference>
<evidence type="ECO:0000256" key="2">
    <source>
        <dbReference type="ARBA" id="ARBA00010942"/>
    </source>
</evidence>
<evidence type="ECO:0000256" key="3">
    <source>
        <dbReference type="ARBA" id="ARBA00022448"/>
    </source>
</evidence>
<feature type="transmembrane region" description="Helical" evidence="9">
    <location>
        <begin position="12"/>
        <end position="32"/>
    </location>
</feature>
<keyword evidence="6 9" id="KW-1133">Transmembrane helix</keyword>
<dbReference type="EMBL" id="CP000321">
    <property type="protein sequence ID" value="ABE64950.1"/>
    <property type="molecule type" value="Genomic_DNA"/>
</dbReference>
<feature type="transmembrane region" description="Helical" evidence="9">
    <location>
        <begin position="524"/>
        <end position="543"/>
    </location>
</feature>
<evidence type="ECO:0000256" key="9">
    <source>
        <dbReference type="SAM" id="Phobius"/>
    </source>
</evidence>
<dbReference type="OrthoDB" id="9758757at2"/>
<evidence type="ECO:0000256" key="1">
    <source>
        <dbReference type="ARBA" id="ARBA00004651"/>
    </source>
</evidence>
<dbReference type="SUPFAM" id="SSF82866">
    <property type="entry name" value="Multidrug efflux transporter AcrB transmembrane domain"/>
    <property type="match status" value="2"/>
</dbReference>
<protein>
    <submittedName>
        <fullName evidence="10">Heavy metal efflux pump CzcA</fullName>
    </submittedName>
</protein>
<gene>
    <name evidence="10" type="ordered locus">Nham_4359</name>
</gene>
<keyword evidence="11" id="KW-1185">Reference proteome</keyword>
<dbReference type="Gene3D" id="3.30.70.1320">
    <property type="entry name" value="Multidrug efflux transporter AcrB pore domain like"/>
    <property type="match status" value="1"/>
</dbReference>
<dbReference type="PANTHER" id="PTHR32063:SF19">
    <property type="entry name" value="CATION EFFLUX SYSTEM PROTEIN CUSA"/>
    <property type="match status" value="1"/>
</dbReference>
<dbReference type="GO" id="GO:0042910">
    <property type="term" value="F:xenobiotic transmembrane transporter activity"/>
    <property type="evidence" value="ECO:0007669"/>
    <property type="project" value="TreeGrafter"/>
</dbReference>
<proteinExistence type="inferred from homology"/>
<comment type="subcellular location">
    <subcellularLocation>
        <location evidence="1">Cell membrane</location>
        <topology evidence="1">Multi-pass membrane protein</topology>
    </subcellularLocation>
</comment>
<feature type="transmembrane region" description="Helical" evidence="9">
    <location>
        <begin position="913"/>
        <end position="937"/>
    </location>
</feature>
<keyword evidence="7 9" id="KW-0472">Membrane</keyword>
<feature type="transmembrane region" description="Helical" evidence="9">
    <location>
        <begin position="863"/>
        <end position="880"/>
    </location>
</feature>
<evidence type="ECO:0000256" key="5">
    <source>
        <dbReference type="ARBA" id="ARBA00022692"/>
    </source>
</evidence>
<dbReference type="InterPro" id="IPR004763">
    <property type="entry name" value="CusA-like"/>
</dbReference>
<evidence type="ECO:0000313" key="11">
    <source>
        <dbReference type="Proteomes" id="UP000001953"/>
    </source>
</evidence>
<dbReference type="eggNOG" id="COG3696">
    <property type="taxonomic scope" value="Bacteria"/>
</dbReference>
<dbReference type="SUPFAM" id="SSF82714">
    <property type="entry name" value="Multidrug efflux transporter AcrB TolC docking domain, DN and DC subdomains"/>
    <property type="match status" value="2"/>
</dbReference>
<dbReference type="AlphaFoldDB" id="Q1QFP7"/>
<keyword evidence="3" id="KW-0813">Transport</keyword>
<reference evidence="11" key="1">
    <citation type="submission" date="2006-03" db="EMBL/GenBank/DDBJ databases">
        <title>Complete sequence of plasmid 2 of Nitrobacter hamburgensis X14.</title>
        <authorList>
            <consortium name="US DOE Joint Genome Institute"/>
            <person name="Copeland A."/>
            <person name="Lucas S."/>
            <person name="Lapidus A."/>
            <person name="Barry K."/>
            <person name="Detter J.C."/>
            <person name="Glavina del Rio T."/>
            <person name="Hammon N."/>
            <person name="Israni S."/>
            <person name="Dalin E."/>
            <person name="Tice H."/>
            <person name="Pitluck S."/>
            <person name="Chain P."/>
            <person name="Malfatti S."/>
            <person name="Shin M."/>
            <person name="Vergez L."/>
            <person name="Schmutz J."/>
            <person name="Larimer F."/>
            <person name="Land M."/>
            <person name="Hauser L."/>
            <person name="Kyrpides N."/>
            <person name="Ivanova N."/>
            <person name="Ward B."/>
            <person name="Arp D."/>
            <person name="Klotz M."/>
            <person name="Stein L."/>
            <person name="O'Mullan G."/>
            <person name="Starkenburg S."/>
            <person name="Sayavedra L."/>
            <person name="Poret-Peterson A.T."/>
            <person name="Gentry M.E."/>
            <person name="Bruce D."/>
            <person name="Richardson P."/>
        </authorList>
    </citation>
    <scope>NUCLEOTIDE SEQUENCE [LARGE SCALE GENOMIC DNA]</scope>
    <source>
        <strain evidence="11">DSM 10229 / NCIMB 13809 / X14</strain>
        <plasmid evidence="11">Plasmid pNITHX2</plasmid>
    </source>
</reference>
<accession>Q1QFP7</accession>
<dbReference type="Proteomes" id="UP000001953">
    <property type="component" value="Plasmid 2"/>
</dbReference>
<comment type="similarity">
    <text evidence="2">Belongs to the resistance-nodulation-cell division (RND) (TC 2.A.6) family.</text>
</comment>
<feature type="region of interest" description="Disordered" evidence="8">
    <location>
        <begin position="1039"/>
        <end position="1060"/>
    </location>
</feature>
<feature type="transmembrane region" description="Helical" evidence="9">
    <location>
        <begin position="345"/>
        <end position="375"/>
    </location>
</feature>
<dbReference type="InterPro" id="IPR001036">
    <property type="entry name" value="Acrflvin-R"/>
</dbReference>
<feature type="transmembrane region" description="Helical" evidence="9">
    <location>
        <begin position="428"/>
        <end position="453"/>
    </location>
</feature>
<dbReference type="Gene3D" id="3.30.70.1430">
    <property type="entry name" value="Multidrug efflux transporter AcrB pore domain"/>
    <property type="match status" value="2"/>
</dbReference>
<dbReference type="InterPro" id="IPR027463">
    <property type="entry name" value="AcrB_DN_DC_subdom"/>
</dbReference>
<dbReference type="HOGENOM" id="CLU_002755_1_2_5"/>
<keyword evidence="5 9" id="KW-0812">Transmembrane</keyword>
<evidence type="ECO:0000256" key="4">
    <source>
        <dbReference type="ARBA" id="ARBA00022475"/>
    </source>
</evidence>
<evidence type="ECO:0000256" key="6">
    <source>
        <dbReference type="ARBA" id="ARBA00022989"/>
    </source>
</evidence>
<dbReference type="KEGG" id="nha:Nham_4359"/>
<dbReference type="SUPFAM" id="SSF82693">
    <property type="entry name" value="Multidrug efflux transporter AcrB pore domain, PN1, PN2, PC1 and PC2 subdomains"/>
    <property type="match status" value="2"/>
</dbReference>
<evidence type="ECO:0000256" key="7">
    <source>
        <dbReference type="ARBA" id="ARBA00023136"/>
    </source>
</evidence>
<geneLocation type="plasmid" evidence="11">
    <name>pNITHX2</name>
</geneLocation>
<feature type="transmembrane region" description="Helical" evidence="9">
    <location>
        <begin position="975"/>
        <end position="991"/>
    </location>
</feature>
<feature type="transmembrane region" description="Helical" evidence="9">
    <location>
        <begin position="387"/>
        <end position="408"/>
    </location>
</feature>
<dbReference type="PANTHER" id="PTHR32063">
    <property type="match status" value="1"/>
</dbReference>
<dbReference type="NCBIfam" id="TIGR00914">
    <property type="entry name" value="2A0601"/>
    <property type="match status" value="1"/>
</dbReference>
<sequence length="1060" mass="115074">MIARLIAWSARNLLLVFFGTGFAAAAGIYALVHLPLDAIPDLSDTQVIVYTEYPGQAPQVIEDQVTYPLTTAMLTVPHSKVVRGFSFFGVSFVYVIFKDGTDIYWARSRVLESLNSAASRLPAGVTPTIGPDATGVGWVYQYAVMSKELNLSDTRAIQDWNLKFALAKAEGVAEVASVGGFVKQYNVILDPQRMRDLGITMQKMRDAIRASNADVGGRTVELSEFEYVIRGKGYLKDINDLGSIVLKTNNGTPVLLKDVARVELGPDERRGIAELNGEGEVTSGIVLQRFGGNALDVIRNVKKRFKEIASSLPKSVDIVPVYDRSNLIIAAIATLKHTLLEESAVVALVCIIFLLHVRSALVAILMLPVGVLMAFGAMKLLGLGSNIMSLGGIAIAIGAMVDAAIVMIENAHKHLERAEPGRSRVNILIDAASEVGPALFFSLLIITVSFMPIFTLESQEGRMFSPLAFTKTFSMAAAALLSVTLVPALMIVCVRGRIVPEHKNPINRFLIWIYRPVIRGVMRAKTLVILLALGVLAVSVWPARQLGTEFMPNLNEGTLLYMPTTLPGISVTKAGELLQTQDRIIRSFPEVASVFGKAGRASTATDPAPSEMFETIINLKPKEQWRPGVTIDSLTAEMDKALQFPGVSNAWTMPIKARIDMLSTGIRTPVGVKVIGIDLVEIDKLAKQIERVLKVVPGTSSAYAERTIGGYYLDITPDRAALARYGIMIQDVQDVIATALGGQTVTTTVEGRQRFTVNMRYPRALRSDPQSIANVLVPMPGGGAVPLGEVAKIAPTRGPTSIRTEDGQLASYIYVDIRDRDLGGYVADAQKAVQASIQFPPGYYVVWSGQYEYLERATARLKIVVPVTLLIIFLLLYLNFRSLTETMIVMLSLPFALVGGLWLMWALGFNLSVAVAVGFIALAGVAAETGVVMLIYLNQALAEIKARRLIEGRALMRTDLYDAVMEGAVERVRPKMMTVVAIMAGLLPIMWSTGTGSEIMQRIAVPMIGGMISSTLLTLIVIPAIFALVKGFRLPNGVNRSTTPTTPTMRAARRIPEPAE</sequence>
<name>Q1QFP7_NITHX</name>
<dbReference type="GO" id="GO:0008324">
    <property type="term" value="F:monoatomic cation transmembrane transporter activity"/>
    <property type="evidence" value="ECO:0007669"/>
    <property type="project" value="InterPro"/>
</dbReference>
<feature type="transmembrane region" description="Helical" evidence="9">
    <location>
        <begin position="1003"/>
        <end position="1029"/>
    </location>
</feature>
<dbReference type="RefSeq" id="WP_011505196.1">
    <property type="nucleotide sequence ID" value="NC_007960.1"/>
</dbReference>
<evidence type="ECO:0000313" key="10">
    <source>
        <dbReference type="EMBL" id="ABE64950.1"/>
    </source>
</evidence>
<organism evidence="10 11">
    <name type="scientific">Nitrobacter hamburgensis (strain DSM 10229 / NCIMB 13809 / X14)</name>
    <dbReference type="NCBI Taxonomy" id="323097"/>
    <lineage>
        <taxon>Bacteria</taxon>
        <taxon>Pseudomonadati</taxon>
        <taxon>Pseudomonadota</taxon>
        <taxon>Alphaproteobacteria</taxon>
        <taxon>Hyphomicrobiales</taxon>
        <taxon>Nitrobacteraceae</taxon>
        <taxon>Nitrobacter</taxon>
    </lineage>
</organism>
<dbReference type="Pfam" id="PF00873">
    <property type="entry name" value="ACR_tran"/>
    <property type="match status" value="1"/>
</dbReference>
<dbReference type="GO" id="GO:0005886">
    <property type="term" value="C:plasma membrane"/>
    <property type="evidence" value="ECO:0007669"/>
    <property type="project" value="UniProtKB-SubCell"/>
</dbReference>
<dbReference type="Gene3D" id="3.30.70.1440">
    <property type="entry name" value="Multidrug efflux transporter AcrB pore domain"/>
    <property type="match status" value="1"/>
</dbReference>
<keyword evidence="10" id="KW-0614">Plasmid</keyword>